<gene>
    <name evidence="2" type="ORF">Zm00014a_020270</name>
</gene>
<comment type="caution">
    <text evidence="2">The sequence shown here is derived from an EMBL/GenBank/DDBJ whole genome shotgun (WGS) entry which is preliminary data.</text>
</comment>
<sequence>MRRRGASPRRQATRRWPSSRASARWTATGRPAPGAPCGWRETSWEWGFFPARVQNSFASLLY</sequence>
<proteinExistence type="predicted"/>
<reference evidence="2 3" key="1">
    <citation type="journal article" date="2018" name="Nat. Genet.">
        <title>Extensive intraspecific gene order and gene structural variations between Mo17 and other maize genomes.</title>
        <authorList>
            <person name="Sun S."/>
            <person name="Zhou Y."/>
            <person name="Chen J."/>
            <person name="Shi J."/>
            <person name="Zhao H."/>
            <person name="Zhao H."/>
            <person name="Song W."/>
            <person name="Zhang M."/>
            <person name="Cui Y."/>
            <person name="Dong X."/>
            <person name="Liu H."/>
            <person name="Ma X."/>
            <person name="Jiao Y."/>
            <person name="Wang B."/>
            <person name="Wei X."/>
            <person name="Stein J.C."/>
            <person name="Glaubitz J.C."/>
            <person name="Lu F."/>
            <person name="Yu G."/>
            <person name="Liang C."/>
            <person name="Fengler K."/>
            <person name="Li B."/>
            <person name="Rafalski A."/>
            <person name="Schnable P.S."/>
            <person name="Ware D.H."/>
            <person name="Buckler E.S."/>
            <person name="Lai J."/>
        </authorList>
    </citation>
    <scope>NUCLEOTIDE SEQUENCE [LARGE SCALE GENOMIC DNA]</scope>
    <source>
        <strain evidence="3">cv. Missouri 17</strain>
        <tissue evidence="2">Seedling</tissue>
    </source>
</reference>
<organism evidence="2 3">
    <name type="scientific">Zea mays</name>
    <name type="common">Maize</name>
    <dbReference type="NCBI Taxonomy" id="4577"/>
    <lineage>
        <taxon>Eukaryota</taxon>
        <taxon>Viridiplantae</taxon>
        <taxon>Streptophyta</taxon>
        <taxon>Embryophyta</taxon>
        <taxon>Tracheophyta</taxon>
        <taxon>Spermatophyta</taxon>
        <taxon>Magnoliopsida</taxon>
        <taxon>Liliopsida</taxon>
        <taxon>Poales</taxon>
        <taxon>Poaceae</taxon>
        <taxon>PACMAD clade</taxon>
        <taxon>Panicoideae</taxon>
        <taxon>Andropogonodae</taxon>
        <taxon>Andropogoneae</taxon>
        <taxon>Tripsacinae</taxon>
        <taxon>Zea</taxon>
    </lineage>
</organism>
<feature type="compositionally biased region" description="Basic residues" evidence="1">
    <location>
        <begin position="1"/>
        <end position="13"/>
    </location>
</feature>
<feature type="region of interest" description="Disordered" evidence="1">
    <location>
        <begin position="1"/>
        <end position="36"/>
    </location>
</feature>
<evidence type="ECO:0000313" key="3">
    <source>
        <dbReference type="Proteomes" id="UP000251960"/>
    </source>
</evidence>
<dbReference type="AlphaFoldDB" id="A0A3L6EWZ6"/>
<accession>A0A3L6EWZ6</accession>
<protein>
    <submittedName>
        <fullName evidence="2">Uncharacterized protein</fullName>
    </submittedName>
</protein>
<evidence type="ECO:0000313" key="2">
    <source>
        <dbReference type="EMBL" id="PWZ25582.1"/>
    </source>
</evidence>
<name>A0A3L6EWZ6_MAIZE</name>
<evidence type="ECO:0000256" key="1">
    <source>
        <dbReference type="SAM" id="MobiDB-lite"/>
    </source>
</evidence>
<feature type="compositionally biased region" description="Low complexity" evidence="1">
    <location>
        <begin position="14"/>
        <end position="28"/>
    </location>
</feature>
<dbReference type="EMBL" id="NCVQ01000005">
    <property type="protein sequence ID" value="PWZ25582.1"/>
    <property type="molecule type" value="Genomic_DNA"/>
</dbReference>
<dbReference type="Proteomes" id="UP000251960">
    <property type="component" value="Chromosome 4"/>
</dbReference>